<evidence type="ECO:0000313" key="5">
    <source>
        <dbReference type="Proteomes" id="UP001295684"/>
    </source>
</evidence>
<evidence type="ECO:0000313" key="4">
    <source>
        <dbReference type="EMBL" id="CAI2379235.1"/>
    </source>
</evidence>
<feature type="region of interest" description="Disordered" evidence="2">
    <location>
        <begin position="416"/>
        <end position="438"/>
    </location>
</feature>
<dbReference type="AlphaFoldDB" id="A0AAD2D414"/>
<proteinExistence type="predicted"/>
<feature type="region of interest" description="Disordered" evidence="2">
    <location>
        <begin position="1"/>
        <end position="29"/>
    </location>
</feature>
<evidence type="ECO:0000256" key="1">
    <source>
        <dbReference type="SAM" id="Coils"/>
    </source>
</evidence>
<feature type="coiled-coil region" evidence="1">
    <location>
        <begin position="44"/>
        <end position="78"/>
    </location>
</feature>
<dbReference type="PANTHER" id="PTHR15288:SF0">
    <property type="entry name" value="UDENN DOMAIN-CONTAINING PROTEIN"/>
    <property type="match status" value="1"/>
</dbReference>
<dbReference type="InterPro" id="IPR051942">
    <property type="entry name" value="DENN_domain_containing_2"/>
</dbReference>
<feature type="compositionally biased region" description="Basic residues" evidence="2">
    <location>
        <begin position="143"/>
        <end position="152"/>
    </location>
</feature>
<gene>
    <name evidence="4" type="ORF">ECRASSUSDP1_LOCUS20644</name>
</gene>
<feature type="compositionally biased region" description="Basic and acidic residues" evidence="2">
    <location>
        <begin position="178"/>
        <end position="192"/>
    </location>
</feature>
<evidence type="ECO:0000256" key="2">
    <source>
        <dbReference type="SAM" id="MobiDB-lite"/>
    </source>
</evidence>
<keyword evidence="5" id="KW-1185">Reference proteome</keyword>
<dbReference type="Gene3D" id="3.40.50.11500">
    <property type="match status" value="1"/>
</dbReference>
<feature type="compositionally biased region" description="Acidic residues" evidence="2">
    <location>
        <begin position="193"/>
        <end position="205"/>
    </location>
</feature>
<dbReference type="PANTHER" id="PTHR15288">
    <property type="entry name" value="DENN DOMAIN-CONTAINING PROTEIN 2"/>
    <property type="match status" value="1"/>
</dbReference>
<dbReference type="InterPro" id="IPR043153">
    <property type="entry name" value="DENN_C"/>
</dbReference>
<comment type="caution">
    <text evidence="4">The sequence shown here is derived from an EMBL/GenBank/DDBJ whole genome shotgun (WGS) entry which is preliminary data.</text>
</comment>
<dbReference type="SMART" id="SM00799">
    <property type="entry name" value="DENN"/>
    <property type="match status" value="1"/>
</dbReference>
<protein>
    <recommendedName>
        <fullName evidence="3">UDENN domain-containing protein</fullName>
    </recommendedName>
</protein>
<name>A0AAD2D414_EUPCR</name>
<feature type="compositionally biased region" description="Basic and acidic residues" evidence="2">
    <location>
        <begin position="311"/>
        <end position="325"/>
    </location>
</feature>
<organism evidence="4 5">
    <name type="scientific">Euplotes crassus</name>
    <dbReference type="NCBI Taxonomy" id="5936"/>
    <lineage>
        <taxon>Eukaryota</taxon>
        <taxon>Sar</taxon>
        <taxon>Alveolata</taxon>
        <taxon>Ciliophora</taxon>
        <taxon>Intramacronucleata</taxon>
        <taxon>Spirotrichea</taxon>
        <taxon>Hypotrichia</taxon>
        <taxon>Euplotida</taxon>
        <taxon>Euplotidae</taxon>
        <taxon>Moneuplotes</taxon>
    </lineage>
</organism>
<feature type="region of interest" description="Disordered" evidence="2">
    <location>
        <begin position="290"/>
        <end position="325"/>
    </location>
</feature>
<feature type="compositionally biased region" description="Polar residues" evidence="2">
    <location>
        <begin position="15"/>
        <end position="24"/>
    </location>
</feature>
<feature type="region of interest" description="Disordered" evidence="2">
    <location>
        <begin position="112"/>
        <end position="271"/>
    </location>
</feature>
<dbReference type="Gene3D" id="3.30.450.200">
    <property type="match status" value="1"/>
</dbReference>
<reference evidence="4" key="1">
    <citation type="submission" date="2023-07" db="EMBL/GenBank/DDBJ databases">
        <authorList>
            <consortium name="AG Swart"/>
            <person name="Singh M."/>
            <person name="Singh A."/>
            <person name="Seah K."/>
            <person name="Emmerich C."/>
        </authorList>
    </citation>
    <scope>NUCLEOTIDE SEQUENCE</scope>
    <source>
        <strain evidence="4">DP1</strain>
    </source>
</reference>
<sequence length="979" mass="115103">MDPRGEKPHRMQSVKVRQQTSPGSNVWPPAQKECQRCDYLLEELNVLKKQYENMVMRNVGLEREYQNERYEKEELSRLITKAGWSKGKLQKFLKNRDVIKTYDPEHNPKLEIERSFEEEEIPDESPFGICEKRNGAMPDGSKQQKRNHKWSKGKSVEGLQTPKIHNIPRQFTNQSKRTFKEESDDPSAKLDEEIVLDDDYIEVDDGPARPTPNQQHYVASPWKIQQNQETKEESNSESESESSTSSKDEETDSEYSDSSFEREEAIDKTVKTKEMFEDFKGYLDEDSILDSRPIYDPVPPRKSMRKSSITKQKEETKNFDEMPEKLRKPEKEIRLPSLTKKRSATVKNPYNPTENKEYMEDIFKSINNKNHLFLNPQFGSVFLGESAKLGRSIYSPGKKSILPLSATLPVHLREEGEPFGEEPHKNKQEVTPFQDKTDEFRIKRADSKGPFTSTGLDEYMDIQPSYFCTEDISEHCGEVKQLPLAPEFKHLKNPKFMAEFYIVGVDEMTLMSLNSRYEIVRPCLLYNYPNSEEHSERHKIIKDFCFPVGIEVERVDLSIPDLEVKISDVLYNRKIYLYDTFIFTLNGNDYNKGIIYEDEYLYCLTIVVKELRSTNVKQNDLTGQVMEQLFITKKAYCTMIRNTHFELHYKFLSALLKIQKHEQASMKVPISKQRLLNLHILPEYKDLVCDIEAMICMPNISDVCKETLREFYQLDPKDFKLDVPLTLEIPYKVCQFDYHIPESTEYTDIHWYGPFFLSWIEFKDFYNLFKAILLERSVIFISENHGLVTSMVNAFRILLKPFKWCHLFISLLPKLLTDYLWAPQPILLALSDKEEFFEFIDAEALEDKIIVECQENSIRIQGISEIPEFLCRGLKKNLRKMFKEFRKQTKDLIRGSIYDTSSREKGFSENIAKTIKESLEDIIIGAFRKYKERQRMNHLQFDFNDCKSYLVKNSKDRPFMKQFVDTQMFAFYYDTTVNK</sequence>
<feature type="compositionally biased region" description="Basic and acidic residues" evidence="2">
    <location>
        <begin position="259"/>
        <end position="271"/>
    </location>
</feature>
<accession>A0AAD2D414</accession>
<evidence type="ECO:0000259" key="3">
    <source>
        <dbReference type="PROSITE" id="PS50211"/>
    </source>
</evidence>
<dbReference type="InterPro" id="IPR001194">
    <property type="entry name" value="cDENN_dom"/>
</dbReference>
<dbReference type="Pfam" id="PF02141">
    <property type="entry name" value="DENN"/>
    <property type="match status" value="1"/>
</dbReference>
<keyword evidence="1" id="KW-0175">Coiled coil</keyword>
<dbReference type="InterPro" id="IPR037516">
    <property type="entry name" value="Tripartite_DENN"/>
</dbReference>
<dbReference type="Proteomes" id="UP001295684">
    <property type="component" value="Unassembled WGS sequence"/>
</dbReference>
<feature type="compositionally biased region" description="Basic and acidic residues" evidence="2">
    <location>
        <begin position="416"/>
        <end position="428"/>
    </location>
</feature>
<dbReference type="PROSITE" id="PS50211">
    <property type="entry name" value="DENN"/>
    <property type="match status" value="1"/>
</dbReference>
<dbReference type="EMBL" id="CAMPGE010021056">
    <property type="protein sequence ID" value="CAI2379235.1"/>
    <property type="molecule type" value="Genomic_DNA"/>
</dbReference>
<feature type="compositionally biased region" description="Polar residues" evidence="2">
    <location>
        <begin position="211"/>
        <end position="228"/>
    </location>
</feature>
<feature type="domain" description="UDENN" evidence="3">
    <location>
        <begin position="498"/>
        <end position="979"/>
    </location>
</feature>